<evidence type="ECO:0000256" key="5">
    <source>
        <dbReference type="ARBA" id="ARBA00023098"/>
    </source>
</evidence>
<dbReference type="Proteomes" id="UP000887581">
    <property type="component" value="Unplaced"/>
</dbReference>
<dbReference type="GO" id="GO:0004620">
    <property type="term" value="F:phospholipase activity"/>
    <property type="evidence" value="ECO:0007669"/>
    <property type="project" value="InterPro"/>
</dbReference>
<evidence type="ECO:0000256" key="7">
    <source>
        <dbReference type="RuleBase" id="RU364138"/>
    </source>
</evidence>
<dbReference type="AlphaFoldDB" id="A0A915Q104"/>
<evidence type="ECO:0000256" key="4">
    <source>
        <dbReference type="ARBA" id="ARBA00022963"/>
    </source>
</evidence>
<keyword evidence="4 7" id="KW-0442">Lipid degradation</keyword>
<evidence type="ECO:0000313" key="9">
    <source>
        <dbReference type="WBParaSite" id="sdigi.contig555.g8979.t1"/>
    </source>
</evidence>
<keyword evidence="5 7" id="KW-0443">Lipid metabolism</keyword>
<evidence type="ECO:0000256" key="3">
    <source>
        <dbReference type="ARBA" id="ARBA00022801"/>
    </source>
</evidence>
<evidence type="ECO:0000256" key="2">
    <source>
        <dbReference type="ARBA" id="ARBA00022729"/>
    </source>
</evidence>
<comment type="function">
    <text evidence="7">Putative phospholipase.</text>
</comment>
<dbReference type="WBParaSite" id="sdigi.contig555.g8979.t1">
    <property type="protein sequence ID" value="sdigi.contig555.g8979.t1"/>
    <property type="gene ID" value="sdigi.contig555.g8979"/>
</dbReference>
<dbReference type="Gene3D" id="3.60.60.30">
    <property type="match status" value="1"/>
</dbReference>
<evidence type="ECO:0000256" key="1">
    <source>
        <dbReference type="ARBA" id="ARBA00007835"/>
    </source>
</evidence>
<dbReference type="EC" id="3.1.1.-" evidence="7"/>
<keyword evidence="8" id="KW-1185">Reference proteome</keyword>
<comment type="similarity">
    <text evidence="1 7">Belongs to the phospholipase B-like family.</text>
</comment>
<keyword evidence="3 7" id="KW-0378">Hydrolase</keyword>
<sequence length="97" mass="10648">MDIPVHASLNFNNSPQDSSYYEYLSACRGKNSNILHTNSGKECRNGNQVALGRFRNAVNETGWGILEVETFDGNDEITQAFAAGLLEGKFISAINYA</sequence>
<proteinExistence type="inferred from homology"/>
<organism evidence="8 9">
    <name type="scientific">Setaria digitata</name>
    <dbReference type="NCBI Taxonomy" id="48799"/>
    <lineage>
        <taxon>Eukaryota</taxon>
        <taxon>Metazoa</taxon>
        <taxon>Ecdysozoa</taxon>
        <taxon>Nematoda</taxon>
        <taxon>Chromadorea</taxon>
        <taxon>Rhabditida</taxon>
        <taxon>Spirurina</taxon>
        <taxon>Spiruromorpha</taxon>
        <taxon>Filarioidea</taxon>
        <taxon>Setariidae</taxon>
        <taxon>Setaria</taxon>
    </lineage>
</organism>
<dbReference type="InterPro" id="IPR007000">
    <property type="entry name" value="PLipase_B-like"/>
</dbReference>
<name>A0A915Q104_9BILA</name>
<reference evidence="9" key="1">
    <citation type="submission" date="2022-11" db="UniProtKB">
        <authorList>
            <consortium name="WormBaseParasite"/>
        </authorList>
    </citation>
    <scope>IDENTIFICATION</scope>
</reference>
<protein>
    <recommendedName>
        <fullName evidence="7">Phospholipase B-like</fullName>
        <ecNumber evidence="7">3.1.1.-</ecNumber>
    </recommendedName>
</protein>
<keyword evidence="6" id="KW-0325">Glycoprotein</keyword>
<dbReference type="GO" id="GO:0016042">
    <property type="term" value="P:lipid catabolic process"/>
    <property type="evidence" value="ECO:0007669"/>
    <property type="project" value="UniProtKB-KW"/>
</dbReference>
<keyword evidence="2" id="KW-0732">Signal</keyword>
<dbReference type="Pfam" id="PF04916">
    <property type="entry name" value="Phospholip_B"/>
    <property type="match status" value="1"/>
</dbReference>
<accession>A0A915Q104</accession>
<evidence type="ECO:0000313" key="8">
    <source>
        <dbReference type="Proteomes" id="UP000887581"/>
    </source>
</evidence>
<evidence type="ECO:0000256" key="6">
    <source>
        <dbReference type="ARBA" id="ARBA00023180"/>
    </source>
</evidence>